<comment type="caution">
    <text evidence="2">The sequence shown here is derived from an EMBL/GenBank/DDBJ whole genome shotgun (WGS) entry which is preliminary data.</text>
</comment>
<reference evidence="2 3" key="1">
    <citation type="submission" date="2021-05" db="EMBL/GenBank/DDBJ databases">
        <title>Novel Bacillus species.</title>
        <authorList>
            <person name="Liu G."/>
        </authorList>
    </citation>
    <scope>NUCLEOTIDE SEQUENCE [LARGE SCALE GENOMIC DNA]</scope>
    <source>
        <strain evidence="2 3">FJAT-49682</strain>
    </source>
</reference>
<organism evidence="2 3">
    <name type="scientific">Lederbergia citrea</name>
    <dbReference type="NCBI Taxonomy" id="2833581"/>
    <lineage>
        <taxon>Bacteria</taxon>
        <taxon>Bacillati</taxon>
        <taxon>Bacillota</taxon>
        <taxon>Bacilli</taxon>
        <taxon>Bacillales</taxon>
        <taxon>Bacillaceae</taxon>
        <taxon>Lederbergia</taxon>
    </lineage>
</organism>
<feature type="chain" id="PRO_5039621036" description="Lipoprotein" evidence="1">
    <location>
        <begin position="22"/>
        <end position="190"/>
    </location>
</feature>
<sequence>MKKIILVLLTLSLFLMSGCLGSNSKELNITDLKIIQEAKNEDGQIGFVQYEAPTLKDGLKSLPFKVKLPKDFPFEFVEYLPPVISDLEGDRKKLHVKFNTAPLAREGVGVTIEAYYPKDEVNGEPTPFLFLSKPRYTEVELKNGVVGRFYNSDNVFFEIDDVTFSVFYLDIHKNYDQVYEDVIDIANQMF</sequence>
<feature type="signal peptide" evidence="1">
    <location>
        <begin position="1"/>
        <end position="21"/>
    </location>
</feature>
<dbReference type="PROSITE" id="PS51257">
    <property type="entry name" value="PROKAR_LIPOPROTEIN"/>
    <property type="match status" value="1"/>
</dbReference>
<gene>
    <name evidence="2" type="ORF">KHA91_03260</name>
</gene>
<evidence type="ECO:0008006" key="4">
    <source>
        <dbReference type="Google" id="ProtNLM"/>
    </source>
</evidence>
<dbReference type="Proteomes" id="UP000676456">
    <property type="component" value="Unassembled WGS sequence"/>
</dbReference>
<dbReference type="RefSeq" id="WP_213096775.1">
    <property type="nucleotide sequence ID" value="NZ_JAGYPN010000001.1"/>
</dbReference>
<evidence type="ECO:0000313" key="3">
    <source>
        <dbReference type="Proteomes" id="UP000676456"/>
    </source>
</evidence>
<keyword evidence="3" id="KW-1185">Reference proteome</keyword>
<dbReference type="EMBL" id="JAGYPN010000001">
    <property type="protein sequence ID" value="MBS4221778.1"/>
    <property type="molecule type" value="Genomic_DNA"/>
</dbReference>
<keyword evidence="1" id="KW-0732">Signal</keyword>
<protein>
    <recommendedName>
        <fullName evidence="4">Lipoprotein</fullName>
    </recommendedName>
</protein>
<proteinExistence type="predicted"/>
<evidence type="ECO:0000256" key="1">
    <source>
        <dbReference type="SAM" id="SignalP"/>
    </source>
</evidence>
<evidence type="ECO:0000313" key="2">
    <source>
        <dbReference type="EMBL" id="MBS4221778.1"/>
    </source>
</evidence>
<accession>A0A942UN63</accession>
<name>A0A942UN63_9BACI</name>
<dbReference type="AlphaFoldDB" id="A0A942UN63"/>